<dbReference type="GO" id="GO:0001678">
    <property type="term" value="P:intracellular glucose homeostasis"/>
    <property type="evidence" value="ECO:0007669"/>
    <property type="project" value="InterPro"/>
</dbReference>
<evidence type="ECO:0000256" key="4">
    <source>
        <dbReference type="ARBA" id="ARBA00044613"/>
    </source>
</evidence>
<dbReference type="GO" id="GO:0004340">
    <property type="term" value="F:glucokinase activity"/>
    <property type="evidence" value="ECO:0007669"/>
    <property type="project" value="TreeGrafter"/>
</dbReference>
<evidence type="ECO:0000313" key="8">
    <source>
        <dbReference type="EMBL" id="ORD97072.1"/>
    </source>
</evidence>
<keyword evidence="9" id="KW-1185">Reference proteome</keyword>
<dbReference type="GO" id="GO:0006096">
    <property type="term" value="P:glycolytic process"/>
    <property type="evidence" value="ECO:0007669"/>
    <property type="project" value="UniProtKB-KW"/>
</dbReference>
<feature type="domain" description="Hexokinase N-terminal" evidence="7">
    <location>
        <begin position="5"/>
        <end position="188"/>
    </location>
</feature>
<evidence type="ECO:0000256" key="2">
    <source>
        <dbReference type="ARBA" id="ARBA00005028"/>
    </source>
</evidence>
<evidence type="ECO:0000256" key="1">
    <source>
        <dbReference type="ARBA" id="ARBA00004888"/>
    </source>
</evidence>
<dbReference type="GO" id="GO:0005829">
    <property type="term" value="C:cytosol"/>
    <property type="evidence" value="ECO:0007669"/>
    <property type="project" value="TreeGrafter"/>
</dbReference>
<accession>A0A1X0QBH4</accession>
<keyword evidence="6" id="KW-0547">Nucleotide-binding</keyword>
<dbReference type="GO" id="GO:0006006">
    <property type="term" value="P:glucose metabolic process"/>
    <property type="evidence" value="ECO:0007669"/>
    <property type="project" value="TreeGrafter"/>
</dbReference>
<evidence type="ECO:0000259" key="7">
    <source>
        <dbReference type="Pfam" id="PF00349"/>
    </source>
</evidence>
<dbReference type="GO" id="GO:0005739">
    <property type="term" value="C:mitochondrion"/>
    <property type="evidence" value="ECO:0007669"/>
    <property type="project" value="TreeGrafter"/>
</dbReference>
<gene>
    <name evidence="8" type="primary">HKDC1</name>
    <name evidence="8" type="ORF">HERIO_1030</name>
</gene>
<keyword evidence="6" id="KW-0808">Transferase</keyword>
<protein>
    <recommendedName>
        <fullName evidence="6">Phosphotransferase</fullName>
        <ecNumber evidence="6">2.7.1.-</ecNumber>
    </recommendedName>
</protein>
<dbReference type="PANTHER" id="PTHR19443:SF16">
    <property type="entry name" value="HEXOKINASE TYPE 1-RELATED"/>
    <property type="match status" value="1"/>
</dbReference>
<dbReference type="GO" id="GO:0008865">
    <property type="term" value="F:fructokinase activity"/>
    <property type="evidence" value="ECO:0007669"/>
    <property type="project" value="TreeGrafter"/>
</dbReference>
<dbReference type="VEuPathDB" id="MicrosporidiaDB:A0H76_971"/>
<sequence>MKIQFDQILNLFEISKSQIDEIANNYYNHIITNIDKNNLQKEELFFDYVDKVRVNKENTILLIDMGGTYFKYKLFNQMFEESHLIKIECSDNIEVFEYIAYQINEIYLKNIELFNEEIPIILTFSFPYNKVSSNRAFMNKIAKNMPFKNNYLNKEINKSIKDFFNKINKEIDINIQLILNDTVAVLLSDDNKENYSDNTIQIGLVCGTGSNMAFYNENGIIVNAEWYKFTLPENIMTSYDYKLRDEMLANNQEYFNTHTLLSGKDCLSLFKIIYKEFFKREPSDSEIIKLLKDDSLISDNKNFYLTKIFKKIFLRNQCITAGLIKGVTKLFSDPKKLIVKLNGSVYKNSFVADYLEKTLKENTQMEIEVIKSFDSTLNINMIEFN</sequence>
<comment type="catalytic activity">
    <reaction evidence="5">
        <text>D-fructose + ATP = D-fructose 6-phosphate + ADP + H(+)</text>
        <dbReference type="Rhea" id="RHEA:16125"/>
        <dbReference type="ChEBI" id="CHEBI:15378"/>
        <dbReference type="ChEBI" id="CHEBI:30616"/>
        <dbReference type="ChEBI" id="CHEBI:37721"/>
        <dbReference type="ChEBI" id="CHEBI:61527"/>
        <dbReference type="ChEBI" id="CHEBI:456216"/>
        <dbReference type="EC" id="2.7.1.1"/>
    </reaction>
    <physiologicalReaction direction="left-to-right" evidence="5">
        <dbReference type="Rhea" id="RHEA:16126"/>
    </physiologicalReaction>
</comment>
<keyword evidence="6" id="KW-0418">Kinase</keyword>
<dbReference type="EC" id="2.7.1.-" evidence="6"/>
<dbReference type="Gene3D" id="3.30.420.40">
    <property type="match status" value="1"/>
</dbReference>
<organism evidence="8 9">
    <name type="scientific">Hepatospora eriocheir</name>
    <dbReference type="NCBI Taxonomy" id="1081669"/>
    <lineage>
        <taxon>Eukaryota</taxon>
        <taxon>Fungi</taxon>
        <taxon>Fungi incertae sedis</taxon>
        <taxon>Microsporidia</taxon>
        <taxon>Hepatosporidae</taxon>
        <taxon>Hepatospora</taxon>
    </lineage>
</organism>
<comment type="pathway">
    <text evidence="2">Carbohydrate metabolism; hexose metabolism.</text>
</comment>
<evidence type="ECO:0000313" key="9">
    <source>
        <dbReference type="Proteomes" id="UP000192356"/>
    </source>
</evidence>
<dbReference type="SUPFAM" id="SSF53067">
    <property type="entry name" value="Actin-like ATPase domain"/>
    <property type="match status" value="2"/>
</dbReference>
<dbReference type="CDD" id="cd24000">
    <property type="entry name" value="ASKHA_NBD_HK"/>
    <property type="match status" value="1"/>
</dbReference>
<dbReference type="VEuPathDB" id="MicrosporidiaDB:HERIO_1030"/>
<comment type="caution">
    <text evidence="8">The sequence shown here is derived from an EMBL/GenBank/DDBJ whole genome shotgun (WGS) entry which is preliminary data.</text>
</comment>
<keyword evidence="6" id="KW-0067">ATP-binding</keyword>
<name>A0A1X0QBH4_9MICR</name>
<dbReference type="PRINTS" id="PR00475">
    <property type="entry name" value="HEXOKINASE"/>
</dbReference>
<evidence type="ECO:0000256" key="3">
    <source>
        <dbReference type="ARBA" id="ARBA00023152"/>
    </source>
</evidence>
<comment type="similarity">
    <text evidence="6">Belongs to the hexokinase family.</text>
</comment>
<dbReference type="Pfam" id="PF00349">
    <property type="entry name" value="Hexokinase_1"/>
    <property type="match status" value="1"/>
</dbReference>
<dbReference type="InterPro" id="IPR022672">
    <property type="entry name" value="Hexokinase_N"/>
</dbReference>
<comment type="pathway">
    <text evidence="1">Carbohydrate degradation; glycolysis; D-glyceraldehyde 3-phosphate and glycerone phosphate from D-glucose: step 1/4.</text>
</comment>
<reference evidence="8 9" key="1">
    <citation type="journal article" date="2017" name="Environ. Microbiol.">
        <title>Decay of the glycolytic pathway and adaptation to intranuclear parasitism within Enterocytozoonidae microsporidia.</title>
        <authorList>
            <person name="Wiredu Boakye D."/>
            <person name="Jaroenlak P."/>
            <person name="Prachumwat A."/>
            <person name="Williams T.A."/>
            <person name="Bateman K.S."/>
            <person name="Itsathitphaisarn O."/>
            <person name="Sritunyalucksana K."/>
            <person name="Paszkiewicz K.H."/>
            <person name="Moore K.A."/>
            <person name="Stentiford G.D."/>
            <person name="Williams B.A."/>
        </authorList>
    </citation>
    <scope>NUCLEOTIDE SEQUENCE [LARGE SCALE GENOMIC DNA]</scope>
    <source>
        <strain evidence="8 9">GB1</strain>
    </source>
</reference>
<dbReference type="PROSITE" id="PS51748">
    <property type="entry name" value="HEXOKINASE_2"/>
    <property type="match status" value="1"/>
</dbReference>
<comment type="catalytic activity">
    <reaction evidence="4">
        <text>a D-hexose + ATP = a D-hexose 6-phosphate + ADP + H(+)</text>
        <dbReference type="Rhea" id="RHEA:22740"/>
        <dbReference type="ChEBI" id="CHEBI:4194"/>
        <dbReference type="ChEBI" id="CHEBI:15378"/>
        <dbReference type="ChEBI" id="CHEBI:30616"/>
        <dbReference type="ChEBI" id="CHEBI:229467"/>
        <dbReference type="ChEBI" id="CHEBI:456216"/>
        <dbReference type="EC" id="2.7.1.1"/>
    </reaction>
    <physiologicalReaction direction="left-to-right" evidence="4">
        <dbReference type="Rhea" id="RHEA:22741"/>
    </physiologicalReaction>
</comment>
<dbReference type="GO" id="GO:0005524">
    <property type="term" value="F:ATP binding"/>
    <property type="evidence" value="ECO:0007669"/>
    <property type="project" value="UniProtKB-UniRule"/>
</dbReference>
<dbReference type="PANTHER" id="PTHR19443">
    <property type="entry name" value="HEXOKINASE"/>
    <property type="match status" value="1"/>
</dbReference>
<dbReference type="InterPro" id="IPR001312">
    <property type="entry name" value="Hexokinase"/>
</dbReference>
<dbReference type="OrthoDB" id="419537at2759"/>
<proteinExistence type="inferred from homology"/>
<dbReference type="Proteomes" id="UP000192356">
    <property type="component" value="Unassembled WGS sequence"/>
</dbReference>
<evidence type="ECO:0000256" key="6">
    <source>
        <dbReference type="RuleBase" id="RU362007"/>
    </source>
</evidence>
<dbReference type="EMBL" id="LVKB01000043">
    <property type="protein sequence ID" value="ORD97072.1"/>
    <property type="molecule type" value="Genomic_DNA"/>
</dbReference>
<keyword evidence="3 6" id="KW-0324">Glycolysis</keyword>
<evidence type="ECO:0000256" key="5">
    <source>
        <dbReference type="ARBA" id="ARBA00047905"/>
    </source>
</evidence>
<dbReference type="GO" id="GO:0005536">
    <property type="term" value="F:D-glucose binding"/>
    <property type="evidence" value="ECO:0007669"/>
    <property type="project" value="InterPro"/>
</dbReference>
<dbReference type="AlphaFoldDB" id="A0A1X0QBH4"/>
<dbReference type="InterPro" id="IPR043129">
    <property type="entry name" value="ATPase_NBD"/>
</dbReference>